<dbReference type="Proteomes" id="UP001314170">
    <property type="component" value="Unassembled WGS sequence"/>
</dbReference>
<reference evidence="1 2" key="1">
    <citation type="submission" date="2024-01" db="EMBL/GenBank/DDBJ databases">
        <authorList>
            <person name="Waweru B."/>
        </authorList>
    </citation>
    <scope>NUCLEOTIDE SEQUENCE [LARGE SCALE GENOMIC DNA]</scope>
</reference>
<proteinExistence type="predicted"/>
<organism evidence="1 2">
    <name type="scientific">Dovyalis caffra</name>
    <dbReference type="NCBI Taxonomy" id="77055"/>
    <lineage>
        <taxon>Eukaryota</taxon>
        <taxon>Viridiplantae</taxon>
        <taxon>Streptophyta</taxon>
        <taxon>Embryophyta</taxon>
        <taxon>Tracheophyta</taxon>
        <taxon>Spermatophyta</taxon>
        <taxon>Magnoliopsida</taxon>
        <taxon>eudicotyledons</taxon>
        <taxon>Gunneridae</taxon>
        <taxon>Pentapetalae</taxon>
        <taxon>rosids</taxon>
        <taxon>fabids</taxon>
        <taxon>Malpighiales</taxon>
        <taxon>Salicaceae</taxon>
        <taxon>Flacourtieae</taxon>
        <taxon>Dovyalis</taxon>
    </lineage>
</organism>
<protein>
    <submittedName>
        <fullName evidence="1">Uncharacterized protein</fullName>
    </submittedName>
</protein>
<dbReference type="EMBL" id="CAWUPB010000913">
    <property type="protein sequence ID" value="CAK7331596.1"/>
    <property type="molecule type" value="Genomic_DNA"/>
</dbReference>
<sequence length="93" mass="10836">MADFLSGRLWYQASSLSVLGRITKEEDFMTGYSPWAQFVTQESRTTTNSSKRIRAQRVANCNKPRMVNGSRHRYNPHPQMQQLNRQANTVVFR</sequence>
<comment type="caution">
    <text evidence="1">The sequence shown here is derived from an EMBL/GenBank/DDBJ whole genome shotgun (WGS) entry which is preliminary data.</text>
</comment>
<evidence type="ECO:0000313" key="2">
    <source>
        <dbReference type="Proteomes" id="UP001314170"/>
    </source>
</evidence>
<dbReference type="AlphaFoldDB" id="A0AAV1RBK2"/>
<keyword evidence="2" id="KW-1185">Reference proteome</keyword>
<name>A0AAV1RBK2_9ROSI</name>
<gene>
    <name evidence="1" type="ORF">DCAF_LOCUS8551</name>
</gene>
<evidence type="ECO:0000313" key="1">
    <source>
        <dbReference type="EMBL" id="CAK7331596.1"/>
    </source>
</evidence>
<accession>A0AAV1RBK2</accession>